<evidence type="ECO:0000313" key="1">
    <source>
        <dbReference type="EMBL" id="KAJ0176874.1"/>
    </source>
</evidence>
<protein>
    <submittedName>
        <fullName evidence="1">Uncharacterized protein</fullName>
    </submittedName>
</protein>
<name>A0ACC1CZH3_9NEOP</name>
<dbReference type="EMBL" id="CM034399">
    <property type="protein sequence ID" value="KAJ0176874.1"/>
    <property type="molecule type" value="Genomic_DNA"/>
</dbReference>
<sequence length="43" mass="4700">MHLAVCGGRTGLCDATRPASGSDLLRYLRRVNFTASMTMRITV</sequence>
<reference evidence="1 2" key="1">
    <citation type="journal article" date="2021" name="Front. Genet.">
        <title>Chromosome-Level Genome Assembly Reveals Significant Gene Expansion in the Toll and IMD Signaling Pathways of Dendrolimus kikuchii.</title>
        <authorList>
            <person name="Zhou J."/>
            <person name="Wu P."/>
            <person name="Xiong Z."/>
            <person name="Liu N."/>
            <person name="Zhao N."/>
            <person name="Ji M."/>
            <person name="Qiu Y."/>
            <person name="Yang B."/>
        </authorList>
    </citation>
    <scope>NUCLEOTIDE SEQUENCE [LARGE SCALE GENOMIC DNA]</scope>
    <source>
        <strain evidence="1">Ann1</strain>
    </source>
</reference>
<keyword evidence="2" id="KW-1185">Reference proteome</keyword>
<evidence type="ECO:0000313" key="2">
    <source>
        <dbReference type="Proteomes" id="UP000824533"/>
    </source>
</evidence>
<organism evidence="1 2">
    <name type="scientific">Dendrolimus kikuchii</name>
    <dbReference type="NCBI Taxonomy" id="765133"/>
    <lineage>
        <taxon>Eukaryota</taxon>
        <taxon>Metazoa</taxon>
        <taxon>Ecdysozoa</taxon>
        <taxon>Arthropoda</taxon>
        <taxon>Hexapoda</taxon>
        <taxon>Insecta</taxon>
        <taxon>Pterygota</taxon>
        <taxon>Neoptera</taxon>
        <taxon>Endopterygota</taxon>
        <taxon>Lepidoptera</taxon>
        <taxon>Glossata</taxon>
        <taxon>Ditrysia</taxon>
        <taxon>Bombycoidea</taxon>
        <taxon>Lasiocampidae</taxon>
        <taxon>Dendrolimus</taxon>
    </lineage>
</organism>
<comment type="caution">
    <text evidence="1">The sequence shown here is derived from an EMBL/GenBank/DDBJ whole genome shotgun (WGS) entry which is preliminary data.</text>
</comment>
<gene>
    <name evidence="1" type="ORF">K1T71_008053</name>
</gene>
<proteinExistence type="predicted"/>
<dbReference type="Proteomes" id="UP000824533">
    <property type="component" value="Linkage Group LG13"/>
</dbReference>
<accession>A0ACC1CZH3</accession>